<evidence type="ECO:0000256" key="6">
    <source>
        <dbReference type="SAM" id="Coils"/>
    </source>
</evidence>
<dbReference type="Proteomes" id="UP001159428">
    <property type="component" value="Unassembled WGS sequence"/>
</dbReference>
<feature type="repeat" description="NHL" evidence="5">
    <location>
        <begin position="411"/>
        <end position="454"/>
    </location>
</feature>
<feature type="coiled-coil region" evidence="6">
    <location>
        <begin position="52"/>
        <end position="101"/>
    </location>
</feature>
<dbReference type="PROSITE" id="PS51125">
    <property type="entry name" value="NHL"/>
    <property type="match status" value="1"/>
</dbReference>
<comment type="subcellular location">
    <subcellularLocation>
        <location evidence="1">Cell membrane</location>
    </subcellularLocation>
</comment>
<evidence type="ECO:0000256" key="4">
    <source>
        <dbReference type="ARBA" id="ARBA00023136"/>
    </source>
</evidence>
<dbReference type="Gene3D" id="2.120.10.30">
    <property type="entry name" value="TolB, C-terminal domain"/>
    <property type="match status" value="1"/>
</dbReference>
<dbReference type="AlphaFoldDB" id="A0AAU9XYF7"/>
<dbReference type="PANTHER" id="PTHR24104:SF57">
    <property type="entry name" value="BEE-MILK PROTEIN"/>
    <property type="match status" value="1"/>
</dbReference>
<keyword evidence="3" id="KW-0677">Repeat</keyword>
<feature type="domain" description="B box-type" evidence="7">
    <location>
        <begin position="3"/>
        <end position="29"/>
    </location>
</feature>
<dbReference type="CDD" id="cd05819">
    <property type="entry name" value="NHL"/>
    <property type="match status" value="1"/>
</dbReference>
<dbReference type="GO" id="GO:0000209">
    <property type="term" value="P:protein polyubiquitination"/>
    <property type="evidence" value="ECO:0007669"/>
    <property type="project" value="TreeGrafter"/>
</dbReference>
<organism evidence="8 9">
    <name type="scientific">Pocillopora meandrina</name>
    <dbReference type="NCBI Taxonomy" id="46732"/>
    <lineage>
        <taxon>Eukaryota</taxon>
        <taxon>Metazoa</taxon>
        <taxon>Cnidaria</taxon>
        <taxon>Anthozoa</taxon>
        <taxon>Hexacorallia</taxon>
        <taxon>Scleractinia</taxon>
        <taxon>Astrocoeniina</taxon>
        <taxon>Pocilloporidae</taxon>
        <taxon>Pocillopora</taxon>
    </lineage>
</organism>
<dbReference type="InterPro" id="IPR000315">
    <property type="entry name" value="Znf_B-box"/>
</dbReference>
<keyword evidence="4" id="KW-0472">Membrane</keyword>
<dbReference type="Gene3D" id="3.30.160.60">
    <property type="entry name" value="Classic Zinc Finger"/>
    <property type="match status" value="1"/>
</dbReference>
<sequence>MTRFYCLQCQCCVCHLCIVTEHKSHEVILLDEAADNEKGNIMADVLMSRTRVKDLKETLQQFQNTANSLQENARVAKRGVSQEAEQKIAEIRERERQAIESIDTTCVARLQKINSARQAVESLMKQNNKVADFAENLVQKSSSCDIMQNKHNLKQRFEELRGIQAAQHHQTSFIKFYPTPAVGSNLGDISTEDKADASWSTLEGLDQTFQADTLANSPFTVAVKERELIVVGELDLDLLEGDQVGRLFGIAVNAIGNIAVTDICKNCVYIFDKNGKCLRKIGVKGQFKDPCGVTYLNDDEILITDTVNSRIQQINIQTGTVVKTLGKASVGEVYRPLDVCLDKERRIVVTEFSIGSIQVMSREGETISIFGNIGPEKLNNPRSCLPYKNNFFVSDSGDQCIKAFDKSGTFLHKFGKLGNQDGQFNNPKCLLIDSFNNLLVCDKFNNRVQQFSLDGRFTGKSITYLPYPRGIAATPDGRILVTTTKKIFILK</sequence>
<name>A0AAU9XYF7_9CNID</name>
<proteinExistence type="predicted"/>
<reference evidence="8 9" key="1">
    <citation type="submission" date="2022-05" db="EMBL/GenBank/DDBJ databases">
        <authorList>
            <consortium name="Genoscope - CEA"/>
            <person name="William W."/>
        </authorList>
    </citation>
    <scope>NUCLEOTIDE SEQUENCE [LARGE SCALE GENOMIC DNA]</scope>
</reference>
<dbReference type="CDD" id="cd19756">
    <property type="entry name" value="Bbox2"/>
    <property type="match status" value="1"/>
</dbReference>
<dbReference type="GO" id="GO:0061630">
    <property type="term" value="F:ubiquitin protein ligase activity"/>
    <property type="evidence" value="ECO:0007669"/>
    <property type="project" value="TreeGrafter"/>
</dbReference>
<dbReference type="InterPro" id="IPR001258">
    <property type="entry name" value="NHL_repeat"/>
</dbReference>
<dbReference type="GO" id="GO:0043161">
    <property type="term" value="P:proteasome-mediated ubiquitin-dependent protein catabolic process"/>
    <property type="evidence" value="ECO:0007669"/>
    <property type="project" value="TreeGrafter"/>
</dbReference>
<keyword evidence="6" id="KW-0175">Coiled coil</keyword>
<dbReference type="InterPro" id="IPR009722">
    <property type="entry name" value="YjiK/CarP"/>
</dbReference>
<dbReference type="InterPro" id="IPR050952">
    <property type="entry name" value="TRIM-NHL_E3_ligases"/>
</dbReference>
<evidence type="ECO:0000259" key="7">
    <source>
        <dbReference type="Pfam" id="PF00643"/>
    </source>
</evidence>
<dbReference type="PANTHER" id="PTHR24104">
    <property type="entry name" value="E3 UBIQUITIN-PROTEIN LIGASE NHLRC1-RELATED"/>
    <property type="match status" value="1"/>
</dbReference>
<dbReference type="GO" id="GO:0005886">
    <property type="term" value="C:plasma membrane"/>
    <property type="evidence" value="ECO:0007669"/>
    <property type="project" value="UniProtKB-SubCell"/>
</dbReference>
<dbReference type="Pfam" id="PF06977">
    <property type="entry name" value="SdiA-regulated"/>
    <property type="match status" value="1"/>
</dbReference>
<dbReference type="InterPro" id="IPR011042">
    <property type="entry name" value="6-blade_b-propeller_TolB-like"/>
</dbReference>
<accession>A0AAU9XYF7</accession>
<evidence type="ECO:0000256" key="3">
    <source>
        <dbReference type="ARBA" id="ARBA00022737"/>
    </source>
</evidence>
<dbReference type="EMBL" id="CALNXJ010000081">
    <property type="protein sequence ID" value="CAH3161657.1"/>
    <property type="molecule type" value="Genomic_DNA"/>
</dbReference>
<evidence type="ECO:0000313" key="8">
    <source>
        <dbReference type="EMBL" id="CAH3161657.1"/>
    </source>
</evidence>
<dbReference type="Gene3D" id="2.40.10.500">
    <property type="match status" value="1"/>
</dbReference>
<evidence type="ECO:0000256" key="5">
    <source>
        <dbReference type="PROSITE-ProRule" id="PRU00504"/>
    </source>
</evidence>
<keyword evidence="9" id="KW-1185">Reference proteome</keyword>
<evidence type="ECO:0000256" key="1">
    <source>
        <dbReference type="ARBA" id="ARBA00004236"/>
    </source>
</evidence>
<dbReference type="SUPFAM" id="SSF57845">
    <property type="entry name" value="B-box zinc-binding domain"/>
    <property type="match status" value="1"/>
</dbReference>
<keyword evidence="2" id="KW-1003">Cell membrane</keyword>
<evidence type="ECO:0000256" key="2">
    <source>
        <dbReference type="ARBA" id="ARBA00022475"/>
    </source>
</evidence>
<evidence type="ECO:0000313" key="9">
    <source>
        <dbReference type="Proteomes" id="UP001159428"/>
    </source>
</evidence>
<dbReference type="GO" id="GO:0008270">
    <property type="term" value="F:zinc ion binding"/>
    <property type="evidence" value="ECO:0007669"/>
    <property type="project" value="UniProtKB-KW"/>
</dbReference>
<dbReference type="Pfam" id="PF00643">
    <property type="entry name" value="zf-B_box"/>
    <property type="match status" value="1"/>
</dbReference>
<comment type="caution">
    <text evidence="8">The sequence shown here is derived from an EMBL/GenBank/DDBJ whole genome shotgun (WGS) entry which is preliminary data.</text>
</comment>
<protein>
    <recommendedName>
        <fullName evidence="7">B box-type domain-containing protein</fullName>
    </recommendedName>
</protein>
<dbReference type="SUPFAM" id="SSF101898">
    <property type="entry name" value="NHL repeat"/>
    <property type="match status" value="1"/>
</dbReference>
<gene>
    <name evidence="8" type="ORF">PMEA_00033960</name>
</gene>